<dbReference type="InterPro" id="IPR020027">
    <property type="entry name" value="Pseudamin_synth-assoc_MeTrfase"/>
</dbReference>
<comment type="caution">
    <text evidence="2">The sequence shown here is derived from an EMBL/GenBank/DDBJ whole genome shotgun (WGS) entry which is preliminary data.</text>
</comment>
<dbReference type="Pfam" id="PF08241">
    <property type="entry name" value="Methyltransf_11"/>
    <property type="match status" value="1"/>
</dbReference>
<evidence type="ECO:0000313" key="3">
    <source>
        <dbReference type="Proteomes" id="UP000305451"/>
    </source>
</evidence>
<reference evidence="2 3" key="1">
    <citation type="journal article" date="2013" name="Int. J. Syst. Evol. Microbiol.">
        <title>Marinicauda pacifica gen. nov., sp. nov., a prosthecate alphaproteobacterium of the family Hyphomonadaceae isolated from deep seawater.</title>
        <authorList>
            <person name="Zhang X.Y."/>
            <person name="Li G.W."/>
            <person name="Wang C.S."/>
            <person name="Zhang Y.J."/>
            <person name="Xu X.W."/>
            <person name="Li H."/>
            <person name="Liu A."/>
            <person name="Liu C."/>
            <person name="Xie B.B."/>
            <person name="Qin Q.L."/>
            <person name="Xu Z."/>
            <person name="Chen X.L."/>
            <person name="Zhou B.C."/>
            <person name="Zhang Y.Z."/>
        </authorList>
    </citation>
    <scope>NUCLEOTIDE SEQUENCE [LARGE SCALE GENOMIC DNA]</scope>
    <source>
        <strain evidence="2 3">P-1 km-3</strain>
    </source>
</reference>
<dbReference type="GO" id="GO:0032259">
    <property type="term" value="P:methylation"/>
    <property type="evidence" value="ECO:0007669"/>
    <property type="project" value="UniProtKB-KW"/>
</dbReference>
<keyword evidence="2" id="KW-0489">Methyltransferase</keyword>
<dbReference type="GO" id="GO:0008757">
    <property type="term" value="F:S-adenosylmethionine-dependent methyltransferase activity"/>
    <property type="evidence" value="ECO:0007669"/>
    <property type="project" value="InterPro"/>
</dbReference>
<dbReference type="InterPro" id="IPR013216">
    <property type="entry name" value="Methyltransf_11"/>
</dbReference>
<dbReference type="NCBIfam" id="TIGR03587">
    <property type="entry name" value="Pse_Me-ase"/>
    <property type="match status" value="1"/>
</dbReference>
<evidence type="ECO:0000259" key="1">
    <source>
        <dbReference type="Pfam" id="PF08241"/>
    </source>
</evidence>
<evidence type="ECO:0000313" key="2">
    <source>
        <dbReference type="EMBL" id="TGY93836.1"/>
    </source>
</evidence>
<keyword evidence="2" id="KW-0808">Transferase</keyword>
<feature type="domain" description="Methyltransferase type 11" evidence="1">
    <location>
        <begin position="50"/>
        <end position="137"/>
    </location>
</feature>
<organism evidence="2 3">
    <name type="scientific">Marinicauda pacifica</name>
    <dbReference type="NCBI Taxonomy" id="1133559"/>
    <lineage>
        <taxon>Bacteria</taxon>
        <taxon>Pseudomonadati</taxon>
        <taxon>Pseudomonadota</taxon>
        <taxon>Alphaproteobacteria</taxon>
        <taxon>Maricaulales</taxon>
        <taxon>Maricaulaceae</taxon>
        <taxon>Marinicauda</taxon>
    </lineage>
</organism>
<name>A0A4S2HCY1_9PROT</name>
<accession>A0A4S2HCY1</accession>
<dbReference type="OrthoDB" id="7184189at2"/>
<gene>
    <name evidence="2" type="ORF">E5162_00645</name>
</gene>
<dbReference type="InterPro" id="IPR029063">
    <property type="entry name" value="SAM-dependent_MTases_sf"/>
</dbReference>
<dbReference type="Gene3D" id="3.40.50.150">
    <property type="entry name" value="Vaccinia Virus protein VP39"/>
    <property type="match status" value="1"/>
</dbReference>
<dbReference type="Proteomes" id="UP000305451">
    <property type="component" value="Unassembled WGS sequence"/>
</dbReference>
<dbReference type="SUPFAM" id="SSF53335">
    <property type="entry name" value="S-adenosyl-L-methionine-dependent methyltransferases"/>
    <property type="match status" value="1"/>
</dbReference>
<proteinExistence type="predicted"/>
<dbReference type="AlphaFoldDB" id="A0A4S2HCY1"/>
<sequence length="207" mass="23668">MHDPVDTWAGDFGDAYTERCSAEESRIRKRTRMWARWLDSFGSREPRSILEVGCNLGLNQRALQQLTDAELFAVEPNDSARQTVLSDGVMDEAHIRAGRGEDLPFDTASMELVFTNGVLIHVHPDNLGQVADEMYRVSSRYILVSEYFNAEPVELEYRGLSGHLWKRDFAGFFLDRFSDLEVVTDGFLWKRTIGIDNATWALMEKRA</sequence>
<protein>
    <submittedName>
        <fullName evidence="2">Methyltransferase domain-containing protein</fullName>
    </submittedName>
</protein>
<dbReference type="EMBL" id="SRXV01000001">
    <property type="protein sequence ID" value="TGY93836.1"/>
    <property type="molecule type" value="Genomic_DNA"/>
</dbReference>
<dbReference type="RefSeq" id="WP_135943031.1">
    <property type="nucleotide sequence ID" value="NZ_BMEI01000001.1"/>
</dbReference>
<dbReference type="CDD" id="cd02440">
    <property type="entry name" value="AdoMet_MTases"/>
    <property type="match status" value="1"/>
</dbReference>
<keyword evidence="3" id="KW-1185">Reference proteome</keyword>